<comment type="caution">
    <text evidence="4">The sequence shown here is derived from an EMBL/GenBank/DDBJ whole genome shotgun (WGS) entry which is preliminary data.</text>
</comment>
<dbReference type="Proteomes" id="UP000824002">
    <property type="component" value="Unassembled WGS sequence"/>
</dbReference>
<keyword evidence="1" id="KW-0132">Cell division</keyword>
<dbReference type="PANTHER" id="PTHR38429:SF1">
    <property type="entry name" value="SEPTATION PROTEIN SPOVG-RELATED"/>
    <property type="match status" value="1"/>
</dbReference>
<reference evidence="4" key="1">
    <citation type="submission" date="2020-10" db="EMBL/GenBank/DDBJ databases">
        <authorList>
            <person name="Gilroy R."/>
        </authorList>
    </citation>
    <scope>NUCLEOTIDE SEQUENCE</scope>
    <source>
        <strain evidence="4">CHK199-13235</strain>
    </source>
</reference>
<dbReference type="SUPFAM" id="SSF160537">
    <property type="entry name" value="SpoVG-like"/>
    <property type="match status" value="1"/>
</dbReference>
<sequence length="113" mass="12256">MNITAIKIRKILREGRLRAVVSVTLDDQLAIHDIKVIEGPDRLFVAMPSHKEANGAFRDIVHPISPAARGPLEQAILDAYQRELAARGPEETAHPAFAASASTAMGGAIPKYY</sequence>
<keyword evidence="3" id="KW-0131">Cell cycle</keyword>
<evidence type="ECO:0000256" key="3">
    <source>
        <dbReference type="ARBA" id="ARBA00023306"/>
    </source>
</evidence>
<dbReference type="EMBL" id="DVJP01000023">
    <property type="protein sequence ID" value="HIS75709.1"/>
    <property type="molecule type" value="Genomic_DNA"/>
</dbReference>
<dbReference type="GO" id="GO:0030435">
    <property type="term" value="P:sporulation resulting in formation of a cellular spore"/>
    <property type="evidence" value="ECO:0007669"/>
    <property type="project" value="InterPro"/>
</dbReference>
<evidence type="ECO:0000313" key="4">
    <source>
        <dbReference type="EMBL" id="HIS75709.1"/>
    </source>
</evidence>
<dbReference type="Pfam" id="PF04026">
    <property type="entry name" value="SpoVG"/>
    <property type="match status" value="1"/>
</dbReference>
<keyword evidence="2" id="KW-0717">Septation</keyword>
<accession>A0A9D1FL43</accession>
<name>A0A9D1FL43_9FIRM</name>
<dbReference type="Gene3D" id="3.30.1120.40">
    <property type="entry name" value="Stage V sporulation protein G"/>
    <property type="match status" value="1"/>
</dbReference>
<reference evidence="4" key="2">
    <citation type="journal article" date="2021" name="PeerJ">
        <title>Extensive microbial diversity within the chicken gut microbiome revealed by metagenomics and culture.</title>
        <authorList>
            <person name="Gilroy R."/>
            <person name="Ravi A."/>
            <person name="Getino M."/>
            <person name="Pursley I."/>
            <person name="Horton D.L."/>
            <person name="Alikhan N.F."/>
            <person name="Baker D."/>
            <person name="Gharbi K."/>
            <person name="Hall N."/>
            <person name="Watson M."/>
            <person name="Adriaenssens E.M."/>
            <person name="Foster-Nyarko E."/>
            <person name="Jarju S."/>
            <person name="Secka A."/>
            <person name="Antonio M."/>
            <person name="Oren A."/>
            <person name="Chaudhuri R.R."/>
            <person name="La Ragione R."/>
            <person name="Hildebrand F."/>
            <person name="Pallen M.J."/>
        </authorList>
    </citation>
    <scope>NUCLEOTIDE SEQUENCE</scope>
    <source>
        <strain evidence="4">CHK199-13235</strain>
    </source>
</reference>
<organism evidence="4 5">
    <name type="scientific">Candidatus Merdivicinus excrementipullorum</name>
    <dbReference type="NCBI Taxonomy" id="2840867"/>
    <lineage>
        <taxon>Bacteria</taxon>
        <taxon>Bacillati</taxon>
        <taxon>Bacillota</taxon>
        <taxon>Clostridia</taxon>
        <taxon>Eubacteriales</taxon>
        <taxon>Oscillospiraceae</taxon>
        <taxon>Oscillospiraceae incertae sedis</taxon>
        <taxon>Candidatus Merdivicinus</taxon>
    </lineage>
</organism>
<evidence type="ECO:0000256" key="1">
    <source>
        <dbReference type="ARBA" id="ARBA00022618"/>
    </source>
</evidence>
<dbReference type="InterPro" id="IPR036751">
    <property type="entry name" value="SpoVG_sf"/>
</dbReference>
<dbReference type="NCBIfam" id="NF009749">
    <property type="entry name" value="PRK13259.1"/>
    <property type="match status" value="1"/>
</dbReference>
<dbReference type="InterPro" id="IPR007170">
    <property type="entry name" value="SpoVG"/>
</dbReference>
<evidence type="ECO:0000256" key="2">
    <source>
        <dbReference type="ARBA" id="ARBA00023210"/>
    </source>
</evidence>
<proteinExistence type="predicted"/>
<dbReference type="AlphaFoldDB" id="A0A9D1FL43"/>
<protein>
    <submittedName>
        <fullName evidence="4">Septation regulator SpoVG</fullName>
    </submittedName>
</protein>
<evidence type="ECO:0000313" key="5">
    <source>
        <dbReference type="Proteomes" id="UP000824002"/>
    </source>
</evidence>
<dbReference type="GO" id="GO:0000917">
    <property type="term" value="P:division septum assembly"/>
    <property type="evidence" value="ECO:0007669"/>
    <property type="project" value="UniProtKB-KW"/>
</dbReference>
<dbReference type="PANTHER" id="PTHR38429">
    <property type="entry name" value="SEPTATION PROTEIN SPOVG-RELATED"/>
    <property type="match status" value="1"/>
</dbReference>
<gene>
    <name evidence="4" type="primary">spoVG</name>
    <name evidence="4" type="ORF">IAB51_02765</name>
</gene>